<dbReference type="GO" id="GO:0008713">
    <property type="term" value="F:ADP-heptose-lipopolysaccharide heptosyltransferase activity"/>
    <property type="evidence" value="ECO:0007669"/>
    <property type="project" value="TreeGrafter"/>
</dbReference>
<dbReference type="GO" id="GO:0005829">
    <property type="term" value="C:cytosol"/>
    <property type="evidence" value="ECO:0007669"/>
    <property type="project" value="TreeGrafter"/>
</dbReference>
<evidence type="ECO:0000256" key="1">
    <source>
        <dbReference type="ARBA" id="ARBA00022676"/>
    </source>
</evidence>
<evidence type="ECO:0000256" key="2">
    <source>
        <dbReference type="ARBA" id="ARBA00022679"/>
    </source>
</evidence>
<dbReference type="Proteomes" id="UP000295304">
    <property type="component" value="Unassembled WGS sequence"/>
</dbReference>
<name>A0A4V2UN45_9PROT</name>
<dbReference type="OrthoDB" id="9807356at2"/>
<dbReference type="CDD" id="cd03789">
    <property type="entry name" value="GT9_LPS_heptosyltransferase"/>
    <property type="match status" value="1"/>
</dbReference>
<dbReference type="RefSeq" id="WP_132939963.1">
    <property type="nucleotide sequence ID" value="NZ_CP119676.1"/>
</dbReference>
<dbReference type="AlphaFoldDB" id="A0A4V2UN45"/>
<gene>
    <name evidence="3" type="ORF">EDD55_110137</name>
</gene>
<dbReference type="PANTHER" id="PTHR30160:SF1">
    <property type="entry name" value="LIPOPOLYSACCHARIDE 1,2-N-ACETYLGLUCOSAMINETRANSFERASE-RELATED"/>
    <property type="match status" value="1"/>
</dbReference>
<keyword evidence="4" id="KW-1185">Reference proteome</keyword>
<protein>
    <submittedName>
        <fullName evidence="3">ADP-heptose:LPS heptosyltransferase</fullName>
    </submittedName>
</protein>
<evidence type="ECO:0000313" key="4">
    <source>
        <dbReference type="Proteomes" id="UP000295304"/>
    </source>
</evidence>
<keyword evidence="1" id="KW-0328">Glycosyltransferase</keyword>
<evidence type="ECO:0000313" key="3">
    <source>
        <dbReference type="EMBL" id="TCS60661.1"/>
    </source>
</evidence>
<dbReference type="Pfam" id="PF01075">
    <property type="entry name" value="Glyco_transf_9"/>
    <property type="match status" value="1"/>
</dbReference>
<dbReference type="SUPFAM" id="SSF53756">
    <property type="entry name" value="UDP-Glycosyltransferase/glycogen phosphorylase"/>
    <property type="match status" value="1"/>
</dbReference>
<comment type="caution">
    <text evidence="3">The sequence shown here is derived from an EMBL/GenBank/DDBJ whole genome shotgun (WGS) entry which is preliminary data.</text>
</comment>
<dbReference type="PANTHER" id="PTHR30160">
    <property type="entry name" value="TETRAACYLDISACCHARIDE 4'-KINASE-RELATED"/>
    <property type="match status" value="1"/>
</dbReference>
<dbReference type="GO" id="GO:0009244">
    <property type="term" value="P:lipopolysaccharide core region biosynthetic process"/>
    <property type="evidence" value="ECO:0007669"/>
    <property type="project" value="TreeGrafter"/>
</dbReference>
<proteinExistence type="predicted"/>
<dbReference type="InterPro" id="IPR051199">
    <property type="entry name" value="LPS_LOS_Heptosyltrfase"/>
</dbReference>
<dbReference type="EMBL" id="SLZW01000010">
    <property type="protein sequence ID" value="TCS60661.1"/>
    <property type="molecule type" value="Genomic_DNA"/>
</dbReference>
<accession>A0A4V2UN45</accession>
<keyword evidence="2 3" id="KW-0808">Transferase</keyword>
<reference evidence="3 4" key="1">
    <citation type="submission" date="2019-03" db="EMBL/GenBank/DDBJ databases">
        <title>Genomic Encyclopedia of Type Strains, Phase IV (KMG-IV): sequencing the most valuable type-strain genomes for metagenomic binning, comparative biology and taxonomic classification.</title>
        <authorList>
            <person name="Goeker M."/>
        </authorList>
    </citation>
    <scope>NUCLEOTIDE SEQUENCE [LARGE SCALE GENOMIC DNA]</scope>
    <source>
        <strain evidence="3 4">DSM 101688</strain>
    </source>
</reference>
<dbReference type="Gene3D" id="3.40.50.2000">
    <property type="entry name" value="Glycogen Phosphorylase B"/>
    <property type="match status" value="2"/>
</dbReference>
<dbReference type="InterPro" id="IPR002201">
    <property type="entry name" value="Glyco_trans_9"/>
</dbReference>
<sequence length="321" mass="33940">MARARILVIKLGALGDFVQALGPMAAIRRHHADAHITLMTTRPYVDFARAGGLFDDVYCDARPKIWQLGGLLALRRWLRAGRFAMVYDLQTASRTSLYHRLMGRPPWSGIAPGCSHPHANPARDAMHTVDRQREQLAMAGIADVPPGDVSWARMAVKGIAGSAAAHFAVSSPFALLVPGGAPHRPEKRWPADRFAELARRLGARAITPVVLGTENETAAVAVITRAAPSAVSLAGRTDFIDIAALAREACGAVGNDTGPMHLIATAGAPAVVLFSEASDPALCAPRGAGVRIVRRPTLDRLDVDAVAAALDAITPPPARAP</sequence>
<organism evidence="3 4">
    <name type="scientific">Varunaivibrio sulfuroxidans</name>
    <dbReference type="NCBI Taxonomy" id="1773489"/>
    <lineage>
        <taxon>Bacteria</taxon>
        <taxon>Pseudomonadati</taxon>
        <taxon>Pseudomonadota</taxon>
        <taxon>Alphaproteobacteria</taxon>
        <taxon>Rhodospirillales</taxon>
        <taxon>Magnetovibrionaceae</taxon>
        <taxon>Varunaivibrio</taxon>
    </lineage>
</organism>